<evidence type="ECO:0000313" key="10">
    <source>
        <dbReference type="Proteomes" id="UP000229433"/>
    </source>
</evidence>
<evidence type="ECO:0000256" key="8">
    <source>
        <dbReference type="SAM" id="Phobius"/>
    </source>
</evidence>
<evidence type="ECO:0000256" key="2">
    <source>
        <dbReference type="ARBA" id="ARBA00005658"/>
    </source>
</evidence>
<dbReference type="GO" id="GO:0022857">
    <property type="term" value="F:transmembrane transporter activity"/>
    <property type="evidence" value="ECO:0007669"/>
    <property type="project" value="InterPro"/>
</dbReference>
<dbReference type="Proteomes" id="UP000229433">
    <property type="component" value="Unassembled WGS sequence"/>
</dbReference>
<evidence type="ECO:0000256" key="4">
    <source>
        <dbReference type="ARBA" id="ARBA00022475"/>
    </source>
</evidence>
<feature type="transmembrane region" description="Helical" evidence="8">
    <location>
        <begin position="299"/>
        <end position="317"/>
    </location>
</feature>
<feature type="transmembrane region" description="Helical" evidence="8">
    <location>
        <begin position="457"/>
        <end position="478"/>
    </location>
</feature>
<feature type="transmembrane region" description="Helical" evidence="8">
    <location>
        <begin position="211"/>
        <end position="231"/>
    </location>
</feature>
<name>A0A2G1VSB7_9FLAO</name>
<dbReference type="InterPro" id="IPR000060">
    <property type="entry name" value="BCCT_transptr"/>
</dbReference>
<dbReference type="EMBL" id="NQXA01000004">
    <property type="protein sequence ID" value="PHQ29634.1"/>
    <property type="molecule type" value="Genomic_DNA"/>
</dbReference>
<accession>A0A2G1VSB7</accession>
<dbReference type="AlphaFoldDB" id="A0A2G1VSB7"/>
<comment type="similarity">
    <text evidence="2">Belongs to the BCCT transporter (TC 2.A.15) family.</text>
</comment>
<dbReference type="OrthoDB" id="9775735at2"/>
<dbReference type="Pfam" id="PF02028">
    <property type="entry name" value="BCCT"/>
    <property type="match status" value="1"/>
</dbReference>
<keyword evidence="6 8" id="KW-1133">Transmembrane helix</keyword>
<evidence type="ECO:0000256" key="1">
    <source>
        <dbReference type="ARBA" id="ARBA00004651"/>
    </source>
</evidence>
<sequence length="488" mass="54063">MTLAVVCVFFYSYTEASYMFIEALSLSVRHYFGTFYLALGLACVLILIAVAISPWGNHKLGRPEEKPRFSNGAWIAMLYSAGMGAGILLRAVQEPVFMQQNPPLQNGADPKTLALEFTFYQWGFTAWAFYAIFALAIGTVVFKLKRPVLISSTVFDISKSSKFYKSIGAASLDQLTIITTVFGLVAAVGLGASQIKGGIDYLTDSLLSANYIIALVVLIGALALLSAWSGIEKGIKRLSTLNIYVTLALLTFVFLQSDMLATLKQLSLASYHYLIDFIPMSLAIGNYDPGTAFLTDWTYYYWAFWVAWAPFTGIFIARISRGRTLRKIIIGTLLIPSLGTFFWFSVFGTSAFEIIENWGNYQGEFDNVFSSLFIFLAEYPLQGLTSIVVIILLISFLVTSLDSAIYVLSSFTSTTEEEPSKKHRIIWSIILTTSACGLVLLGASRPESDVLVAAQKLLIITSLPLSLFIVIMGYKWLVNLKNWNKNTH</sequence>
<organism evidence="9 10">
    <name type="scientific">Leeuwenhoekiella nanhaiensis</name>
    <dbReference type="NCBI Taxonomy" id="1655491"/>
    <lineage>
        <taxon>Bacteria</taxon>
        <taxon>Pseudomonadati</taxon>
        <taxon>Bacteroidota</taxon>
        <taxon>Flavobacteriia</taxon>
        <taxon>Flavobacteriales</taxon>
        <taxon>Flavobacteriaceae</taxon>
        <taxon>Leeuwenhoekiella</taxon>
    </lineage>
</organism>
<evidence type="ECO:0000256" key="5">
    <source>
        <dbReference type="ARBA" id="ARBA00022692"/>
    </source>
</evidence>
<keyword evidence="3" id="KW-0813">Transport</keyword>
<feature type="transmembrane region" description="Helical" evidence="8">
    <location>
        <begin position="425"/>
        <end position="445"/>
    </location>
</feature>
<gene>
    <name evidence="9" type="ORF">CJ305_09305</name>
</gene>
<keyword evidence="4" id="KW-1003">Cell membrane</keyword>
<keyword evidence="10" id="KW-1185">Reference proteome</keyword>
<dbReference type="PANTHER" id="PTHR30047:SF7">
    <property type="entry name" value="HIGH-AFFINITY CHOLINE TRANSPORT PROTEIN"/>
    <property type="match status" value="1"/>
</dbReference>
<feature type="transmembrane region" description="Helical" evidence="8">
    <location>
        <begin position="32"/>
        <end position="52"/>
    </location>
</feature>
<feature type="transmembrane region" description="Helical" evidence="8">
    <location>
        <begin position="329"/>
        <end position="352"/>
    </location>
</feature>
<comment type="subcellular location">
    <subcellularLocation>
        <location evidence="1">Cell membrane</location>
        <topology evidence="1">Multi-pass membrane protein</topology>
    </subcellularLocation>
</comment>
<evidence type="ECO:0000313" key="9">
    <source>
        <dbReference type="EMBL" id="PHQ29634.1"/>
    </source>
</evidence>
<comment type="caution">
    <text evidence="9">The sequence shown here is derived from an EMBL/GenBank/DDBJ whole genome shotgun (WGS) entry which is preliminary data.</text>
</comment>
<feature type="transmembrane region" description="Helical" evidence="8">
    <location>
        <begin position="73"/>
        <end position="92"/>
    </location>
</feature>
<keyword evidence="5 8" id="KW-0812">Transmembrane</keyword>
<feature type="transmembrane region" description="Helical" evidence="8">
    <location>
        <begin position="119"/>
        <end position="142"/>
    </location>
</feature>
<dbReference type="PANTHER" id="PTHR30047">
    <property type="entry name" value="HIGH-AFFINITY CHOLINE TRANSPORT PROTEIN-RELATED"/>
    <property type="match status" value="1"/>
</dbReference>
<dbReference type="GO" id="GO:0005886">
    <property type="term" value="C:plasma membrane"/>
    <property type="evidence" value="ECO:0007669"/>
    <property type="project" value="UniProtKB-SubCell"/>
</dbReference>
<reference evidence="9 10" key="1">
    <citation type="submission" date="2017-08" db="EMBL/GenBank/DDBJ databases">
        <title>The whole genome shortgun sequences of strain Leeuwenhoekiella nanhaiensis G18 from the South China Sea.</title>
        <authorList>
            <person name="Liu Q."/>
        </authorList>
    </citation>
    <scope>NUCLEOTIDE SEQUENCE [LARGE SCALE GENOMIC DNA]</scope>
    <source>
        <strain evidence="9 10">G18</strain>
    </source>
</reference>
<evidence type="ECO:0000256" key="7">
    <source>
        <dbReference type="ARBA" id="ARBA00023136"/>
    </source>
</evidence>
<feature type="transmembrane region" description="Helical" evidence="8">
    <location>
        <begin position="243"/>
        <end position="263"/>
    </location>
</feature>
<evidence type="ECO:0000256" key="6">
    <source>
        <dbReference type="ARBA" id="ARBA00022989"/>
    </source>
</evidence>
<proteinExistence type="inferred from homology"/>
<feature type="transmembrane region" description="Helical" evidence="8">
    <location>
        <begin position="163"/>
        <end position="191"/>
    </location>
</feature>
<evidence type="ECO:0000256" key="3">
    <source>
        <dbReference type="ARBA" id="ARBA00022448"/>
    </source>
</evidence>
<protein>
    <submittedName>
        <fullName evidence="9">Glycine/betaine ABC transporter</fullName>
    </submittedName>
</protein>
<keyword evidence="7 8" id="KW-0472">Membrane</keyword>